<gene>
    <name evidence="3" type="ORF">AFUS01_LOCUS19460</name>
</gene>
<feature type="domain" description="Integrase catalytic" evidence="2">
    <location>
        <begin position="1"/>
        <end position="121"/>
    </location>
</feature>
<name>A0A8J2K3W1_9HEXA</name>
<dbReference type="OrthoDB" id="8038132at2759"/>
<feature type="region of interest" description="Disordered" evidence="1">
    <location>
        <begin position="209"/>
        <end position="288"/>
    </location>
</feature>
<evidence type="ECO:0000259" key="2">
    <source>
        <dbReference type="PROSITE" id="PS50994"/>
    </source>
</evidence>
<proteinExistence type="predicted"/>
<accession>A0A8J2K3W1</accession>
<organism evidence="3 4">
    <name type="scientific">Allacma fusca</name>
    <dbReference type="NCBI Taxonomy" id="39272"/>
    <lineage>
        <taxon>Eukaryota</taxon>
        <taxon>Metazoa</taxon>
        <taxon>Ecdysozoa</taxon>
        <taxon>Arthropoda</taxon>
        <taxon>Hexapoda</taxon>
        <taxon>Collembola</taxon>
        <taxon>Symphypleona</taxon>
        <taxon>Sminthuridae</taxon>
        <taxon>Allacma</taxon>
    </lineage>
</organism>
<evidence type="ECO:0000313" key="3">
    <source>
        <dbReference type="EMBL" id="CAG7730844.1"/>
    </source>
</evidence>
<dbReference type="Proteomes" id="UP000708208">
    <property type="component" value="Unassembled WGS sequence"/>
</dbReference>
<dbReference type="GO" id="GO:0015074">
    <property type="term" value="P:DNA integration"/>
    <property type="evidence" value="ECO:0007669"/>
    <property type="project" value="InterPro"/>
</dbReference>
<dbReference type="PROSITE" id="PS50994">
    <property type="entry name" value="INTEGRASE"/>
    <property type="match status" value="1"/>
</dbReference>
<dbReference type="PANTHER" id="PTHR37984:SF9">
    <property type="entry name" value="INTEGRASE CATALYTIC DOMAIN-CONTAINING PROTEIN"/>
    <property type="match status" value="1"/>
</dbReference>
<dbReference type="EMBL" id="CAJVCH010201194">
    <property type="protein sequence ID" value="CAG7730844.1"/>
    <property type="molecule type" value="Genomic_DNA"/>
</dbReference>
<comment type="caution">
    <text evidence="3">The sequence shown here is derived from an EMBL/GenBank/DDBJ whole genome shotgun (WGS) entry which is preliminary data.</text>
</comment>
<dbReference type="InterPro" id="IPR001584">
    <property type="entry name" value="Integrase_cat-core"/>
</dbReference>
<reference evidence="3" key="1">
    <citation type="submission" date="2021-06" db="EMBL/GenBank/DDBJ databases">
        <authorList>
            <person name="Hodson N. C."/>
            <person name="Mongue J. A."/>
            <person name="Jaron S. K."/>
        </authorList>
    </citation>
    <scope>NUCLEOTIDE SEQUENCE</scope>
</reference>
<protein>
    <recommendedName>
        <fullName evidence="2">Integrase catalytic domain-containing protein</fullName>
    </recommendedName>
</protein>
<dbReference type="InterPro" id="IPR050951">
    <property type="entry name" value="Retrovirus_Pol_polyprotein"/>
</dbReference>
<keyword evidence="4" id="KW-1185">Reference proteome</keyword>
<sequence>MKSEHVIDKLKPIFSRHGVPIELRSDNGTQFDPIKTAAFRNFASKYNFRHVTSSPLYPQSNGFIEGMVKVVKHLIKKNRDLDEALLEYRTTPLENGYSPAQLLMGRRLKGTIPTTVEKLLLEVIDKEKVAVFEENSREKQKLHFDRRHNVVVKNDFQEGEMLWVKDRRSWGVVDQKAETPRSYIITTPDGSYRRNSSFLVRTHRVVAPSQSLSKVKSPSPAKPVVTSPHASNTTPVKSPVVKTTTPEAPASKSIKTVQKPIMVKPYSEPGVKTTRSGRVVKPPPKLNL</sequence>
<evidence type="ECO:0000256" key="1">
    <source>
        <dbReference type="SAM" id="MobiDB-lite"/>
    </source>
</evidence>
<feature type="compositionally biased region" description="Low complexity" evidence="1">
    <location>
        <begin position="233"/>
        <end position="246"/>
    </location>
</feature>
<evidence type="ECO:0000313" key="4">
    <source>
        <dbReference type="Proteomes" id="UP000708208"/>
    </source>
</evidence>
<dbReference type="AlphaFoldDB" id="A0A8J2K3W1"/>
<dbReference type="PANTHER" id="PTHR37984">
    <property type="entry name" value="PROTEIN CBG26694"/>
    <property type="match status" value="1"/>
</dbReference>